<proteinExistence type="predicted"/>
<protein>
    <submittedName>
        <fullName evidence="2">Putative amine oxidase</fullName>
    </submittedName>
</protein>
<dbReference type="Pfam" id="PF13450">
    <property type="entry name" value="NAD_binding_8"/>
    <property type="match status" value="1"/>
</dbReference>
<dbReference type="Gene3D" id="3.50.50.60">
    <property type="entry name" value="FAD/NAD(P)-binding domain"/>
    <property type="match status" value="1"/>
</dbReference>
<dbReference type="Gene3D" id="1.10.405.20">
    <property type="match status" value="1"/>
</dbReference>
<organism evidence="2 3">
    <name type="scientific">Acanthamoeba castellanii mimivirus</name>
    <dbReference type="NCBI Taxonomy" id="1899318"/>
    <lineage>
        <taxon>Viruses</taxon>
        <taxon>Varidnaviria</taxon>
        <taxon>Bamfordvirae</taxon>
        <taxon>Nucleocytoviricota</taxon>
        <taxon>Megaviricetes</taxon>
        <taxon>Imitervirales</taxon>
        <taxon>Mimiviridae</taxon>
        <taxon>Megamimivirinae</taxon>
        <taxon>Mimivirus</taxon>
    </lineage>
</organism>
<name>A0A1E1EWY9_9VIRU</name>
<dbReference type="Proteomes" id="UP000240366">
    <property type="component" value="Segment"/>
</dbReference>
<evidence type="ECO:0000313" key="3">
    <source>
        <dbReference type="Proteomes" id="UP000240366"/>
    </source>
</evidence>
<evidence type="ECO:0000313" key="2">
    <source>
        <dbReference type="EMBL" id="BAV62763.1"/>
    </source>
</evidence>
<dbReference type="GO" id="GO:0016491">
    <property type="term" value="F:oxidoreductase activity"/>
    <property type="evidence" value="ECO:0007669"/>
    <property type="project" value="UniProtKB-ARBA"/>
</dbReference>
<evidence type="ECO:0000313" key="1">
    <source>
        <dbReference type="EMBL" id="BAV61777.1"/>
    </source>
</evidence>
<evidence type="ECO:0000313" key="4">
    <source>
        <dbReference type="Proteomes" id="UP000241484"/>
    </source>
</evidence>
<accession>A0A1E1EWY9</accession>
<dbReference type="EMBL" id="AP017645">
    <property type="protein sequence ID" value="BAV62763.1"/>
    <property type="molecule type" value="Genomic_DNA"/>
</dbReference>
<dbReference type="SMR" id="A0A1E1EWY9"/>
<dbReference type="InterPro" id="IPR036188">
    <property type="entry name" value="FAD/NAD-bd_sf"/>
</dbReference>
<dbReference type="Proteomes" id="UP000241484">
    <property type="component" value="Segment"/>
</dbReference>
<dbReference type="Gene3D" id="3.30.70.1990">
    <property type="match status" value="1"/>
</dbReference>
<dbReference type="InterPro" id="IPR050703">
    <property type="entry name" value="Flavin_MAO"/>
</dbReference>
<dbReference type="PANTHER" id="PTHR43563:SF1">
    <property type="entry name" value="AMINE OXIDASE [FLAVIN-CONTAINING] B"/>
    <property type="match status" value="1"/>
</dbReference>
<reference evidence="3 4" key="1">
    <citation type="submission" date="2016-09" db="EMBL/GenBank/DDBJ databases">
        <title>Nearly complete genome sequences of 2 Mimiviridae isolates, Mimivirus shirakomae and Mimivirus kasaii from Japanese pond and river mouth.</title>
        <authorList>
            <person name="Takemura M."/>
            <person name="Mikami T."/>
            <person name="Murono S."/>
        </authorList>
    </citation>
    <scope>NUCLEOTIDE SEQUENCE [LARGE SCALE GENOMIC DNA]</scope>
    <source>
        <strain evidence="1 4">Mimivirus kasaii</strain>
        <strain evidence="2 3">Mimivirus shirakomae</strain>
    </source>
</reference>
<dbReference type="PANTHER" id="PTHR43563">
    <property type="entry name" value="AMINE OXIDASE"/>
    <property type="match status" value="1"/>
</dbReference>
<dbReference type="SUPFAM" id="SSF51905">
    <property type="entry name" value="FAD/NAD(P)-binding domain"/>
    <property type="match status" value="1"/>
</dbReference>
<dbReference type="EMBL" id="AP017644">
    <property type="protein sequence ID" value="BAV61777.1"/>
    <property type="molecule type" value="Genomic_DNA"/>
</dbReference>
<sequence length="492" mass="54291">MIRPNMFALLMLVVLAITSVNADCPKVKRDVCVIGGGAAGMSIATLLKDRGYDPVVLERESVVGGHCNTQYFDPPEGETVDWIDYGVQLFMNTTQLNLTGVGSWSLATDKFAERFIGPNATLPLEGNDINLYVNMETGELVIPNVNETALNNALGVYFYLLSMYPWTSDGKYTGTIPPELLQSFGDFASPFGLNAMAEIFRAFGYNSGIAYGNYTNLPALYMLNAASMSVMQVLLGPSTTTFKVKGGCYSVYRGMSDYLGSENIVLNATVTELTRSFFLSTKSPRLRGYTTRADGSTDNFEYECEKVVVAHPPTLDDLSYVDLTQNEQDLFSNVEVAYYYAGVADISSSYLNGNSFQVMNADPSSEYNVPFGPGLISLGRYVDYGPTQIQAISNTNLEVCDMLEIITRDFENIPSWILNSFDIKTFDQHKEYAPHFNLASLSNPVSPYAKLAELQGSNNTYWVSALNRYTAATAHVWDEANIIVNTYFPSKN</sequence>